<proteinExistence type="inferred from homology"/>
<dbReference type="PRINTS" id="PR00463">
    <property type="entry name" value="EP450I"/>
</dbReference>
<dbReference type="Pfam" id="PF00067">
    <property type="entry name" value="p450"/>
    <property type="match status" value="2"/>
</dbReference>
<dbReference type="Gene3D" id="1.10.630.10">
    <property type="entry name" value="Cytochrome P450"/>
    <property type="match status" value="1"/>
</dbReference>
<dbReference type="InterPro" id="IPR001128">
    <property type="entry name" value="Cyt_P450"/>
</dbReference>
<dbReference type="InterPro" id="IPR036396">
    <property type="entry name" value="Cyt_P450_sf"/>
</dbReference>
<evidence type="ECO:0000256" key="1">
    <source>
        <dbReference type="ARBA" id="ARBA00001971"/>
    </source>
</evidence>
<organism evidence="10 11">
    <name type="scientific">Rhizoctonia solani</name>
    <dbReference type="NCBI Taxonomy" id="456999"/>
    <lineage>
        <taxon>Eukaryota</taxon>
        <taxon>Fungi</taxon>
        <taxon>Dikarya</taxon>
        <taxon>Basidiomycota</taxon>
        <taxon>Agaricomycotina</taxon>
        <taxon>Agaricomycetes</taxon>
        <taxon>Cantharellales</taxon>
        <taxon>Ceratobasidiaceae</taxon>
        <taxon>Rhizoctonia</taxon>
    </lineage>
</organism>
<comment type="cofactor">
    <cofactor evidence="1 9">
        <name>heme</name>
        <dbReference type="ChEBI" id="CHEBI:30413"/>
    </cofactor>
</comment>
<accession>A0A8H2WK35</accession>
<reference evidence="10" key="1">
    <citation type="submission" date="2021-01" db="EMBL/GenBank/DDBJ databases">
        <authorList>
            <person name="Kaushik A."/>
        </authorList>
    </citation>
    <scope>NUCLEOTIDE SEQUENCE</scope>
    <source>
        <strain evidence="10">AG1-1C</strain>
    </source>
</reference>
<comment type="similarity">
    <text evidence="3">Belongs to the cytochrome P450 family.</text>
</comment>
<keyword evidence="7 9" id="KW-0408">Iron</keyword>
<protein>
    <recommendedName>
        <fullName evidence="12">O-methylsterigmatocystin oxidoreductase</fullName>
    </recommendedName>
</protein>
<evidence type="ECO:0000313" key="11">
    <source>
        <dbReference type="Proteomes" id="UP000663846"/>
    </source>
</evidence>
<evidence type="ECO:0000256" key="3">
    <source>
        <dbReference type="ARBA" id="ARBA00010617"/>
    </source>
</evidence>
<keyword evidence="4 9" id="KW-0349">Heme</keyword>
<dbReference type="GO" id="GO:0005506">
    <property type="term" value="F:iron ion binding"/>
    <property type="evidence" value="ECO:0007669"/>
    <property type="project" value="InterPro"/>
</dbReference>
<evidence type="ECO:0000313" key="10">
    <source>
        <dbReference type="EMBL" id="CAE6381379.1"/>
    </source>
</evidence>
<dbReference type="InterPro" id="IPR050364">
    <property type="entry name" value="Cytochrome_P450_fung"/>
</dbReference>
<evidence type="ECO:0000256" key="4">
    <source>
        <dbReference type="ARBA" id="ARBA00022617"/>
    </source>
</evidence>
<dbReference type="PANTHER" id="PTHR46300:SF7">
    <property type="entry name" value="P450, PUTATIVE (EUROFUNG)-RELATED"/>
    <property type="match status" value="1"/>
</dbReference>
<evidence type="ECO:0008006" key="12">
    <source>
        <dbReference type="Google" id="ProtNLM"/>
    </source>
</evidence>
<dbReference type="CDD" id="cd11065">
    <property type="entry name" value="CYP64-like"/>
    <property type="match status" value="1"/>
</dbReference>
<dbReference type="GO" id="GO:0004497">
    <property type="term" value="F:monooxygenase activity"/>
    <property type="evidence" value="ECO:0007669"/>
    <property type="project" value="UniProtKB-KW"/>
</dbReference>
<dbReference type="EMBL" id="CAJMWS010000217">
    <property type="protein sequence ID" value="CAE6381379.1"/>
    <property type="molecule type" value="Genomic_DNA"/>
</dbReference>
<dbReference type="GO" id="GO:0016705">
    <property type="term" value="F:oxidoreductase activity, acting on paired donors, with incorporation or reduction of molecular oxygen"/>
    <property type="evidence" value="ECO:0007669"/>
    <property type="project" value="InterPro"/>
</dbReference>
<keyword evidence="8" id="KW-0503">Monooxygenase</keyword>
<dbReference type="AlphaFoldDB" id="A0A8H2WK35"/>
<keyword evidence="6" id="KW-0560">Oxidoreductase</keyword>
<dbReference type="SUPFAM" id="SSF48264">
    <property type="entry name" value="Cytochrome P450"/>
    <property type="match status" value="1"/>
</dbReference>
<dbReference type="Proteomes" id="UP000663846">
    <property type="component" value="Unassembled WGS sequence"/>
</dbReference>
<sequence length="541" mass="60622">MAWDIPLTILAVVLITYVIHTRSPRARKLPLPPGPRADPLIGHLRALPTSDEHLVYTRWGKELNSDVVSISVLGQAIVVLNSAKAANELLEQRSSTYSSRAQLPMISVDWSKLTGLLPYGERWRAQRRLTHLSLHKKASRELCPLVVKQVRLALARIVDNPDGFVREIRRMTGSTLLSAVYGYEVTSAHDPLVEVVEKALDHLCYAGIPGNMSRSYTPSITHVMFNLFRFPCKRYALDTVHSRLGTWDGVEEDRETVEKRAGRDGGCSIQLYQTTNCTLFTTSCSWSDELRMLQAQGTTSHSILKTFLVGLEGKPSSAREYEEQEDQIKWVTGTLFGAGSDTSAATALVFILAMVLNQSVFSKAQAEVDDIVGHERLPEMSDRKSLVYVECVMKEVFRWQPVLPLALPHAVIEDDEYRGWRIPKGTTVMGNIWAINYDESVYPEPERFNPDRFLDSRVPTAPGFRLCPGVHMAESTMFIMFATLLALFDIRPAKDEDGKEIIPKIRMKTNALISYPEDFKCSITPRSEKAIGLLNASVLGV</sequence>
<evidence type="ECO:0000256" key="6">
    <source>
        <dbReference type="ARBA" id="ARBA00023002"/>
    </source>
</evidence>
<keyword evidence="5 9" id="KW-0479">Metal-binding</keyword>
<gene>
    <name evidence="10" type="ORF">RDB_LOCUS34607</name>
</gene>
<evidence type="ECO:0000256" key="5">
    <source>
        <dbReference type="ARBA" id="ARBA00022723"/>
    </source>
</evidence>
<evidence type="ECO:0000256" key="9">
    <source>
        <dbReference type="PIRSR" id="PIRSR602401-1"/>
    </source>
</evidence>
<dbReference type="InterPro" id="IPR002401">
    <property type="entry name" value="Cyt_P450_E_grp-I"/>
</dbReference>
<comment type="caution">
    <text evidence="10">The sequence shown here is derived from an EMBL/GenBank/DDBJ whole genome shotgun (WGS) entry which is preliminary data.</text>
</comment>
<name>A0A8H2WK35_9AGAM</name>
<feature type="binding site" description="axial binding residue" evidence="9">
    <location>
        <position position="467"/>
    </location>
    <ligand>
        <name>heme</name>
        <dbReference type="ChEBI" id="CHEBI:30413"/>
    </ligand>
    <ligandPart>
        <name>Fe</name>
        <dbReference type="ChEBI" id="CHEBI:18248"/>
    </ligandPart>
</feature>
<evidence type="ECO:0000256" key="2">
    <source>
        <dbReference type="ARBA" id="ARBA00005179"/>
    </source>
</evidence>
<dbReference type="PANTHER" id="PTHR46300">
    <property type="entry name" value="P450, PUTATIVE (EUROFUNG)-RELATED-RELATED"/>
    <property type="match status" value="1"/>
</dbReference>
<dbReference type="GO" id="GO:0020037">
    <property type="term" value="F:heme binding"/>
    <property type="evidence" value="ECO:0007669"/>
    <property type="project" value="InterPro"/>
</dbReference>
<evidence type="ECO:0000256" key="8">
    <source>
        <dbReference type="ARBA" id="ARBA00023033"/>
    </source>
</evidence>
<evidence type="ECO:0000256" key="7">
    <source>
        <dbReference type="ARBA" id="ARBA00023004"/>
    </source>
</evidence>
<comment type="pathway">
    <text evidence="2">Secondary metabolite biosynthesis.</text>
</comment>